<feature type="compositionally biased region" description="Polar residues" evidence="1">
    <location>
        <begin position="250"/>
        <end position="261"/>
    </location>
</feature>
<keyword evidence="4" id="KW-1185">Reference proteome</keyword>
<feature type="region of interest" description="Disordered" evidence="1">
    <location>
        <begin position="488"/>
        <end position="532"/>
    </location>
</feature>
<organism evidence="3 4">
    <name type="scientific">Tolypocladium paradoxum</name>
    <dbReference type="NCBI Taxonomy" id="94208"/>
    <lineage>
        <taxon>Eukaryota</taxon>
        <taxon>Fungi</taxon>
        <taxon>Dikarya</taxon>
        <taxon>Ascomycota</taxon>
        <taxon>Pezizomycotina</taxon>
        <taxon>Sordariomycetes</taxon>
        <taxon>Hypocreomycetidae</taxon>
        <taxon>Hypocreales</taxon>
        <taxon>Ophiocordycipitaceae</taxon>
        <taxon>Tolypocladium</taxon>
    </lineage>
</organism>
<protein>
    <submittedName>
        <fullName evidence="3">Uncharacterized protein</fullName>
    </submittedName>
</protein>
<feature type="region of interest" description="Disordered" evidence="1">
    <location>
        <begin position="145"/>
        <end position="207"/>
    </location>
</feature>
<feature type="region of interest" description="Disordered" evidence="1">
    <location>
        <begin position="318"/>
        <end position="387"/>
    </location>
</feature>
<evidence type="ECO:0000256" key="2">
    <source>
        <dbReference type="SAM" id="Phobius"/>
    </source>
</evidence>
<gene>
    <name evidence="3" type="ORF">TPAR_07427</name>
</gene>
<dbReference type="OrthoDB" id="5244978at2759"/>
<feature type="compositionally biased region" description="Polar residues" evidence="1">
    <location>
        <begin position="319"/>
        <end position="331"/>
    </location>
</feature>
<evidence type="ECO:0000313" key="4">
    <source>
        <dbReference type="Proteomes" id="UP000237481"/>
    </source>
</evidence>
<feature type="compositionally biased region" description="Low complexity" evidence="1">
    <location>
        <begin position="372"/>
        <end position="387"/>
    </location>
</feature>
<dbReference type="Proteomes" id="UP000237481">
    <property type="component" value="Unassembled WGS sequence"/>
</dbReference>
<evidence type="ECO:0000256" key="1">
    <source>
        <dbReference type="SAM" id="MobiDB-lite"/>
    </source>
</evidence>
<sequence length="532" mass="56418">MAKDKRCSSRGWGYLAANVPDPPACITDCRRQLLQAIVPSNETLGEVCKAVTDSRRTGNDQVFRMVYCCDSQVCGVDNLDGRGKDPNVNWLRNACQNIGYHSVVDPGPPDATYSCKYVSTDEQDSSCTIQQPTIAAETAVTGASSASGAFESEDNNPHGMAESQLTVSSTTATQSPQATSTRSFIRDPSLATSLYPPEASTQSDEAGELSTGIKVTIALSTIVGVVVILALILWHLRLRRRSHPRARMYNRSNKYHNSSVVPDSPTPLVSPTDPHANPGDVPLTPPPRLRERRLLRTTANNWPLCGGEGLHWAGCPDSSLRSSTATATEMSPPSRGGTKANGDEQSSPRRVDVPRPLPAVTTGQYVQGSMGSTVHTPTTTASTASTVVAPAGYEDATAYSPPRTPRQRHMPLQVAGLTSPGPPPNRALPSTPLDGQRSPPATPTRPEDDTMGVAITAAPEKPAPGVALPRESSDLCELTVEYARQSQHSWGSWSGRGGGGSGVAVSPLGKGRDVSSSMLEEGELERLGGSYK</sequence>
<accession>A0A2S4KQ97</accession>
<feature type="transmembrane region" description="Helical" evidence="2">
    <location>
        <begin position="217"/>
        <end position="238"/>
    </location>
</feature>
<keyword evidence="2" id="KW-0472">Membrane</keyword>
<feature type="compositionally biased region" description="Low complexity" evidence="1">
    <location>
        <begin position="168"/>
        <end position="183"/>
    </location>
</feature>
<evidence type="ECO:0000313" key="3">
    <source>
        <dbReference type="EMBL" id="POR32363.1"/>
    </source>
</evidence>
<proteinExistence type="predicted"/>
<dbReference type="EMBL" id="PKSG01000871">
    <property type="protein sequence ID" value="POR32363.1"/>
    <property type="molecule type" value="Genomic_DNA"/>
</dbReference>
<feature type="compositionally biased region" description="Polar residues" evidence="1">
    <location>
        <begin position="361"/>
        <end position="371"/>
    </location>
</feature>
<keyword evidence="2" id="KW-1133">Transmembrane helix</keyword>
<name>A0A2S4KQ97_9HYPO</name>
<dbReference type="AlphaFoldDB" id="A0A2S4KQ97"/>
<reference evidence="3 4" key="1">
    <citation type="submission" date="2018-01" db="EMBL/GenBank/DDBJ databases">
        <title>Harnessing the power of phylogenomics to disentangle the directionality and signatures of interkingdom host jumping in the parasitic fungal genus Tolypocladium.</title>
        <authorList>
            <person name="Quandt C.A."/>
            <person name="Patterson W."/>
            <person name="Spatafora J.W."/>
        </authorList>
    </citation>
    <scope>NUCLEOTIDE SEQUENCE [LARGE SCALE GENOMIC DNA]</scope>
    <source>
        <strain evidence="3 4">NRBC 100945</strain>
    </source>
</reference>
<comment type="caution">
    <text evidence="3">The sequence shown here is derived from an EMBL/GenBank/DDBJ whole genome shotgun (WGS) entry which is preliminary data.</text>
</comment>
<dbReference type="STRING" id="94208.A0A2S4KQ97"/>
<feature type="region of interest" description="Disordered" evidence="1">
    <location>
        <begin position="249"/>
        <end position="289"/>
    </location>
</feature>
<keyword evidence="2" id="KW-0812">Transmembrane</keyword>
<feature type="region of interest" description="Disordered" evidence="1">
    <location>
        <begin position="413"/>
        <end position="449"/>
    </location>
</feature>